<dbReference type="OrthoDB" id="673865at2759"/>
<evidence type="ECO:0000313" key="2">
    <source>
        <dbReference type="Proteomes" id="UP000228380"/>
    </source>
</evidence>
<accession>A0A8B9A6B1</accession>
<dbReference type="Gene3D" id="3.80.10.10">
    <property type="entry name" value="Ribonuclease Inhibitor"/>
    <property type="match status" value="1"/>
</dbReference>
<dbReference type="PANTHER" id="PTHR34145:SF65">
    <property type="entry name" value="FBD DOMAIN-CONTAINING PROTEIN"/>
    <property type="match status" value="1"/>
</dbReference>
<dbReference type="InterPro" id="IPR032675">
    <property type="entry name" value="LRR_dom_sf"/>
</dbReference>
<dbReference type="PANTHER" id="PTHR34145">
    <property type="entry name" value="OS02G0105600 PROTEIN"/>
    <property type="match status" value="1"/>
</dbReference>
<keyword evidence="2" id="KW-1185">Reference proteome</keyword>
<dbReference type="Pfam" id="PF23622">
    <property type="entry name" value="LRR_At1g61320_AtMIF1"/>
    <property type="match status" value="1"/>
</dbReference>
<dbReference type="AlphaFoldDB" id="A0A8B9A6B1"/>
<evidence type="ECO:0000259" key="1">
    <source>
        <dbReference type="Pfam" id="PF23622"/>
    </source>
</evidence>
<feature type="domain" description="At1g61320/AtMIF1 LRR" evidence="1">
    <location>
        <begin position="45"/>
        <end position="395"/>
    </location>
</feature>
<proteinExistence type="predicted"/>
<reference evidence="2" key="1">
    <citation type="journal article" date="2019" name="Nat. Commun.">
        <title>Genome-wide association mapping of date palm fruit traits.</title>
        <authorList>
            <person name="Hazzouri K.M."/>
            <person name="Gros-Balthazard M."/>
            <person name="Flowers J.M."/>
            <person name="Copetti D."/>
            <person name="Lemansour A."/>
            <person name="Lebrun M."/>
            <person name="Masmoudi K."/>
            <person name="Ferrand S."/>
            <person name="Dhar M.I."/>
            <person name="Fresquez Z.A."/>
            <person name="Rosas U."/>
            <person name="Zhang J."/>
            <person name="Talag J."/>
            <person name="Lee S."/>
            <person name="Kudrna D."/>
            <person name="Powell R.F."/>
            <person name="Leitch I.J."/>
            <person name="Krueger R.R."/>
            <person name="Wing R.A."/>
            <person name="Amiri K.M.A."/>
            <person name="Purugganan M.D."/>
        </authorList>
    </citation>
    <scope>NUCLEOTIDE SEQUENCE [LARGE SCALE GENOMIC DNA]</scope>
    <source>
        <strain evidence="2">cv. Khalas</strain>
    </source>
</reference>
<organism evidence="2 3">
    <name type="scientific">Phoenix dactylifera</name>
    <name type="common">Date palm</name>
    <dbReference type="NCBI Taxonomy" id="42345"/>
    <lineage>
        <taxon>Eukaryota</taxon>
        <taxon>Viridiplantae</taxon>
        <taxon>Streptophyta</taxon>
        <taxon>Embryophyta</taxon>
        <taxon>Tracheophyta</taxon>
        <taxon>Spermatophyta</taxon>
        <taxon>Magnoliopsida</taxon>
        <taxon>Liliopsida</taxon>
        <taxon>Arecaceae</taxon>
        <taxon>Coryphoideae</taxon>
        <taxon>Phoeniceae</taxon>
        <taxon>Phoenix</taxon>
    </lineage>
</organism>
<dbReference type="Proteomes" id="UP000228380">
    <property type="component" value="Chromosome 4"/>
</dbReference>
<protein>
    <submittedName>
        <fullName evidence="3">F-box/FBD/LRR-repeat protein At1g13570-like</fullName>
    </submittedName>
</protein>
<name>A0A8B9A6B1_PHODC</name>
<gene>
    <name evidence="3" type="primary">LOC103696164</name>
</gene>
<dbReference type="KEGG" id="pda:103696164"/>
<reference evidence="3" key="2">
    <citation type="submission" date="2025-08" db="UniProtKB">
        <authorList>
            <consortium name="RefSeq"/>
        </authorList>
    </citation>
    <scope>IDENTIFICATION</scope>
    <source>
        <tissue evidence="3">Young leaves</tissue>
    </source>
</reference>
<dbReference type="InterPro" id="IPR053772">
    <property type="entry name" value="At1g61320/At1g61330-like"/>
</dbReference>
<dbReference type="SUPFAM" id="SSF52047">
    <property type="entry name" value="RNI-like"/>
    <property type="match status" value="1"/>
</dbReference>
<dbReference type="InterPro" id="IPR055357">
    <property type="entry name" value="LRR_At1g61320_AtMIF1"/>
</dbReference>
<dbReference type="GeneID" id="103696164"/>
<dbReference type="RefSeq" id="XP_038982185.1">
    <property type="nucleotide sequence ID" value="XM_039126257.1"/>
</dbReference>
<sequence length="458" mass="52094">MMSNLPDPILQSFQSLWISATNIDFGPELASSRTPEEFVATINHVLQNHRGKKLNRFRLFFCPFDMFLPDIENWIAFAVSKGVEELELDLSMGYDPSTGEFTNGGHPLKLPEFLFKCKSLTNLRLSHCDFCPPPDFRGLNGLQSLSLSYVSITDDMLHFMVANCPLLDSLSLKSCLNLKSIKVSGQDIQIQRLTVTGCWNAWEMEICAPRLRSFVYYGEHIFGDSSPNVPSLEDAFISSIDMESSEPEHDYIKLLSDLSHVKILTVCTATLMCFTIMYEYIPEDLPVLLPNLRELQLLIDLLRSEELAYIYGFFQLCQTPFIEKLFIQLPKRPEDPKDTRYVQEPSDVTFNHLKAIKLSNFKGGMSEMRLVRFLLERAVALETMVLVTPPKVDLKGSINHEQNHSASETTSQNNVDSIFLRGQLSLLPKTSRANVVLCGYLEDDKALTPKHTEYFTDF</sequence>
<evidence type="ECO:0000313" key="3">
    <source>
        <dbReference type="RefSeq" id="XP_038982185.1"/>
    </source>
</evidence>